<dbReference type="SUPFAM" id="SSF48452">
    <property type="entry name" value="TPR-like"/>
    <property type="match status" value="2"/>
</dbReference>
<sequence>MTFRTLLPCLALVLTPVAAQEKGTCRCCELGRVYAPYLTKLPVPQRRDNIGNSHLKITTSSERAQQWFDQGLNLLHAFWEFEAYRCFLQAAKEDPDCAMAYWGICMSLPGKNIEASEERKAALVSAQKLAVKASDQEKLYIDMVAKLIRSGSSSAVPALEKITQQFPDDLDALAFRCLWLRDGYNGAGKPNRGTQEAITLLQAGLKKHPKHTGLNHYLIHVLEQGPDFEQARSAAIALPQTAPGAGHLVHMPGHIYYLAGEYEKACAAFRACHQVESAYLTKEEIPAVDNNNYIHNLHYLVYAAADQGRYKEALNAAAILAKTSVPKQREKSQGAHRLHYVASTATALVHMRAGHYDAAAASLIPDSLPAGSGARHYVLFLRSYCHLRHSLALPNEPNSAEILRREKLALSRHFKALESSNPPPSPESQSWSLAYTACKILLSESRAWLDNVGKEPGKFSETWAKMAIREFYRSGHAEPPLLITPVSESLGWLALQTGNPKIAREYFQESLRFRRQCGHAYLGLARSFASEGDTRQAAHYYHKCITAFAAADTGLDALAEAKQYIADHPIK</sequence>
<dbReference type="PANTHER" id="PTHR45588">
    <property type="entry name" value="TPR DOMAIN-CONTAINING PROTEIN"/>
    <property type="match status" value="1"/>
</dbReference>
<feature type="chain" id="PRO_5043568899" description="Tetratricopeptide repeat protein" evidence="1">
    <location>
        <begin position="20"/>
        <end position="571"/>
    </location>
</feature>
<name>A0AAT9FR07_9BACT</name>
<feature type="signal peptide" evidence="1">
    <location>
        <begin position="1"/>
        <end position="19"/>
    </location>
</feature>
<dbReference type="AlphaFoldDB" id="A0AAT9FR07"/>
<dbReference type="Gene3D" id="1.25.40.10">
    <property type="entry name" value="Tetratricopeptide repeat domain"/>
    <property type="match status" value="2"/>
</dbReference>
<dbReference type="PANTHER" id="PTHR45588:SF1">
    <property type="entry name" value="WW DOMAIN-CONTAINING PROTEIN"/>
    <property type="match status" value="1"/>
</dbReference>
<protein>
    <recommendedName>
        <fullName evidence="3">Tetratricopeptide repeat protein</fullName>
    </recommendedName>
</protein>
<evidence type="ECO:0008006" key="3">
    <source>
        <dbReference type="Google" id="ProtNLM"/>
    </source>
</evidence>
<evidence type="ECO:0000256" key="1">
    <source>
        <dbReference type="SAM" id="SignalP"/>
    </source>
</evidence>
<accession>A0AAT9FR07</accession>
<dbReference type="EMBL" id="AP026866">
    <property type="protein sequence ID" value="BDS08327.1"/>
    <property type="molecule type" value="Genomic_DNA"/>
</dbReference>
<evidence type="ECO:0000313" key="2">
    <source>
        <dbReference type="EMBL" id="BDS08327.1"/>
    </source>
</evidence>
<dbReference type="Pfam" id="PF13432">
    <property type="entry name" value="TPR_16"/>
    <property type="match status" value="1"/>
</dbReference>
<reference evidence="2" key="1">
    <citation type="submission" date="2024-07" db="EMBL/GenBank/DDBJ databases">
        <title>Complete genome sequence of Verrucomicrobiaceae bacterium NT6N.</title>
        <authorList>
            <person name="Huang C."/>
            <person name="Takami H."/>
            <person name="Hamasaki K."/>
        </authorList>
    </citation>
    <scope>NUCLEOTIDE SEQUENCE</scope>
    <source>
        <strain evidence="2">NT6N</strain>
    </source>
</reference>
<gene>
    <name evidence="2" type="ORF">NT6N_33670</name>
</gene>
<organism evidence="2">
    <name type="scientific">Oceaniferula spumae</name>
    <dbReference type="NCBI Taxonomy" id="2979115"/>
    <lineage>
        <taxon>Bacteria</taxon>
        <taxon>Pseudomonadati</taxon>
        <taxon>Verrucomicrobiota</taxon>
        <taxon>Verrucomicrobiia</taxon>
        <taxon>Verrucomicrobiales</taxon>
        <taxon>Verrucomicrobiaceae</taxon>
        <taxon>Oceaniferula</taxon>
    </lineage>
</organism>
<keyword evidence="1" id="KW-0732">Signal</keyword>
<dbReference type="KEGG" id="osu:NT6N_33670"/>
<dbReference type="InterPro" id="IPR011990">
    <property type="entry name" value="TPR-like_helical_dom_sf"/>
</dbReference>
<proteinExistence type="predicted"/>